<protein>
    <submittedName>
        <fullName evidence="3">Uncharacterized protein</fullName>
    </submittedName>
</protein>
<sequence>MTRRKWTTSDQEEWLKSRLSDFSDAQANKTTSKEFFPAILKDWRNAWPTATPTPEEVTKAGNVEKATQKKRADKESRIRAWFHNHMRGATSGNGARGLLKIGKQKALQDWQVYHVMTYKTQWKTVVDEEWEKYKSAWEAKNTGEEPEETRFTFMASFMRQKYQEESEEVRNNVKKRQEELKAELETEGEDKNHAYQNAINRLPRTLAVWGESVTKQTGWNITFLVGGPAPNQNGKIMSYL</sequence>
<dbReference type="STRING" id="1095629.A0A0C9XER7"/>
<keyword evidence="1" id="KW-0175">Coiled coil</keyword>
<reference evidence="4" key="2">
    <citation type="submission" date="2015-01" db="EMBL/GenBank/DDBJ databases">
        <title>Evolutionary Origins and Diversification of the Mycorrhizal Mutualists.</title>
        <authorList>
            <consortium name="DOE Joint Genome Institute"/>
            <consortium name="Mycorrhizal Genomics Consortium"/>
            <person name="Kohler A."/>
            <person name="Kuo A."/>
            <person name="Nagy L.G."/>
            <person name="Floudas D."/>
            <person name="Copeland A."/>
            <person name="Barry K.W."/>
            <person name="Cichocki N."/>
            <person name="Veneault-Fourrey C."/>
            <person name="LaButti K."/>
            <person name="Lindquist E.A."/>
            <person name="Lipzen A."/>
            <person name="Lundell T."/>
            <person name="Morin E."/>
            <person name="Murat C."/>
            <person name="Riley R."/>
            <person name="Ohm R."/>
            <person name="Sun H."/>
            <person name="Tunlid A."/>
            <person name="Henrissat B."/>
            <person name="Grigoriev I.V."/>
            <person name="Hibbett D.S."/>
            <person name="Martin F."/>
        </authorList>
    </citation>
    <scope>NUCLEOTIDE SEQUENCE [LARGE SCALE GENOMIC DNA]</scope>
    <source>
        <strain evidence="4">LaAM-08-1</strain>
    </source>
</reference>
<evidence type="ECO:0000313" key="3">
    <source>
        <dbReference type="EMBL" id="KIJ94642.1"/>
    </source>
</evidence>
<gene>
    <name evidence="3" type="ORF">K443DRAFT_134674</name>
</gene>
<dbReference type="AlphaFoldDB" id="A0A0C9XER7"/>
<dbReference type="HOGENOM" id="CLU_116383_0_0_1"/>
<accession>A0A0C9XER7</accession>
<feature type="coiled-coil region" evidence="1">
    <location>
        <begin position="159"/>
        <end position="190"/>
    </location>
</feature>
<reference evidence="3 4" key="1">
    <citation type="submission" date="2014-04" db="EMBL/GenBank/DDBJ databases">
        <authorList>
            <consortium name="DOE Joint Genome Institute"/>
            <person name="Kuo A."/>
            <person name="Kohler A."/>
            <person name="Nagy L.G."/>
            <person name="Floudas D."/>
            <person name="Copeland A."/>
            <person name="Barry K.W."/>
            <person name="Cichocki N."/>
            <person name="Veneault-Fourrey C."/>
            <person name="LaButti K."/>
            <person name="Lindquist E.A."/>
            <person name="Lipzen A."/>
            <person name="Lundell T."/>
            <person name="Morin E."/>
            <person name="Murat C."/>
            <person name="Sun H."/>
            <person name="Tunlid A."/>
            <person name="Henrissat B."/>
            <person name="Grigoriev I.V."/>
            <person name="Hibbett D.S."/>
            <person name="Martin F."/>
            <person name="Nordberg H.P."/>
            <person name="Cantor M.N."/>
            <person name="Hua S.X."/>
        </authorList>
    </citation>
    <scope>NUCLEOTIDE SEQUENCE [LARGE SCALE GENOMIC DNA]</scope>
    <source>
        <strain evidence="3 4">LaAM-08-1</strain>
    </source>
</reference>
<proteinExistence type="predicted"/>
<evidence type="ECO:0000256" key="1">
    <source>
        <dbReference type="SAM" id="Coils"/>
    </source>
</evidence>
<evidence type="ECO:0000256" key="2">
    <source>
        <dbReference type="SAM" id="MobiDB-lite"/>
    </source>
</evidence>
<name>A0A0C9XER7_9AGAR</name>
<dbReference type="EMBL" id="KN838784">
    <property type="protein sequence ID" value="KIJ94642.1"/>
    <property type="molecule type" value="Genomic_DNA"/>
</dbReference>
<organism evidence="3 4">
    <name type="scientific">Laccaria amethystina LaAM-08-1</name>
    <dbReference type="NCBI Taxonomy" id="1095629"/>
    <lineage>
        <taxon>Eukaryota</taxon>
        <taxon>Fungi</taxon>
        <taxon>Dikarya</taxon>
        <taxon>Basidiomycota</taxon>
        <taxon>Agaricomycotina</taxon>
        <taxon>Agaricomycetes</taxon>
        <taxon>Agaricomycetidae</taxon>
        <taxon>Agaricales</taxon>
        <taxon>Agaricineae</taxon>
        <taxon>Hydnangiaceae</taxon>
        <taxon>Laccaria</taxon>
    </lineage>
</organism>
<feature type="region of interest" description="Disordered" evidence="2">
    <location>
        <begin position="49"/>
        <end position="74"/>
    </location>
</feature>
<dbReference type="OrthoDB" id="2803783at2759"/>
<keyword evidence="4" id="KW-1185">Reference proteome</keyword>
<dbReference type="Proteomes" id="UP000054477">
    <property type="component" value="Unassembled WGS sequence"/>
</dbReference>
<evidence type="ECO:0000313" key="4">
    <source>
        <dbReference type="Proteomes" id="UP000054477"/>
    </source>
</evidence>